<reference evidence="1" key="1">
    <citation type="submission" date="2020-10" db="EMBL/GenBank/DDBJ databases">
        <title>Connecting structure to function with the recovery of over 1000 high-quality activated sludge metagenome-assembled genomes encoding full-length rRNA genes using long-read sequencing.</title>
        <authorList>
            <person name="Singleton C.M."/>
            <person name="Petriglieri F."/>
            <person name="Kristensen J.M."/>
            <person name="Kirkegaard R.H."/>
            <person name="Michaelsen T.Y."/>
            <person name="Andersen M.H."/>
            <person name="Karst S.M."/>
            <person name="Dueholm M.S."/>
            <person name="Nielsen P.H."/>
            <person name="Albertsen M."/>
        </authorList>
    </citation>
    <scope>NUCLEOTIDE SEQUENCE</scope>
    <source>
        <strain evidence="1">Bjer_18-Q3-R1-45_BAT3C.347</strain>
    </source>
</reference>
<dbReference type="Proteomes" id="UP000807785">
    <property type="component" value="Unassembled WGS sequence"/>
</dbReference>
<dbReference type="AlphaFoldDB" id="A0A9D7E732"/>
<evidence type="ECO:0000313" key="2">
    <source>
        <dbReference type="Proteomes" id="UP000807785"/>
    </source>
</evidence>
<name>A0A9D7E732_9PROT</name>
<dbReference type="InterPro" id="IPR021806">
    <property type="entry name" value="DUF3379"/>
</dbReference>
<proteinExistence type="predicted"/>
<accession>A0A9D7E732</accession>
<comment type="caution">
    <text evidence="1">The sequence shown here is derived from an EMBL/GenBank/DDBJ whole genome shotgun (WGS) entry which is preliminary data.</text>
</comment>
<dbReference type="Pfam" id="PF11859">
    <property type="entry name" value="DUF3379"/>
    <property type="match status" value="1"/>
</dbReference>
<evidence type="ECO:0000313" key="1">
    <source>
        <dbReference type="EMBL" id="MBK6975214.1"/>
    </source>
</evidence>
<dbReference type="EMBL" id="JADJEV010000005">
    <property type="protein sequence ID" value="MBK6975214.1"/>
    <property type="molecule type" value="Genomic_DNA"/>
</dbReference>
<sequence length="254" mass="27624">MSADTPILAGGPEMHCLAFRRAKLADPNRLSGQALAHLTGCPSCQAFARRIDANEKRLARALAVPVPDGLSDRIVLGATGRRPSSPYRLWALAATVLLTTGIGFAWLKRPPAEPQYNFAASAIAHVKHEPESFTLIKDADPQRFATILTSFGADMRAPIGKVRYVKLCPVPGGTAWHIVFETEDGLVTLMLIPGQRPRGRNLFEEKDGMSALVRAAGQGCYVIVAETRAKVESTDRLLKQRINWTALRTTSQLG</sequence>
<protein>
    <submittedName>
        <fullName evidence="1">DUF3379 family protein</fullName>
    </submittedName>
</protein>
<gene>
    <name evidence="1" type="ORF">IPH26_20490</name>
</gene>
<organism evidence="1 2">
    <name type="scientific">Candidatus Methylophosphatis roskildensis</name>
    <dbReference type="NCBI Taxonomy" id="2899263"/>
    <lineage>
        <taxon>Bacteria</taxon>
        <taxon>Pseudomonadati</taxon>
        <taxon>Pseudomonadota</taxon>
        <taxon>Betaproteobacteria</taxon>
        <taxon>Nitrosomonadales</taxon>
        <taxon>Sterolibacteriaceae</taxon>
        <taxon>Candidatus Methylophosphatis</taxon>
    </lineage>
</organism>